<evidence type="ECO:0000313" key="1">
    <source>
        <dbReference type="EMBL" id="BCO10785.1"/>
    </source>
</evidence>
<dbReference type="EMBL" id="AP024233">
    <property type="protein sequence ID" value="BCO10785.1"/>
    <property type="molecule type" value="Genomic_DNA"/>
</dbReference>
<proteinExistence type="predicted"/>
<dbReference type="AlphaFoldDB" id="A0A915U4A3"/>
<accession>A0A915U4A3</accession>
<protein>
    <submittedName>
        <fullName evidence="1">Uncharacterized protein</fullName>
    </submittedName>
</protein>
<sequence>MEGLVGDMNYVPPDHSVAGKQPDAVPTVAKGCGVFIAACGCGLKPEVDILLRTVGPTIPAAVLSIGKPDGNHGKYCNYQFDFCL</sequence>
<keyword evidence="2" id="KW-1185">Reference proteome</keyword>
<name>A0A915U4A3_9BACT</name>
<reference evidence="1" key="1">
    <citation type="submission" date="2020-12" db="EMBL/GenBank/DDBJ databases">
        <title>Desulfobium dissulfuricans gen. nov., sp. nov., a novel mesophilic, sulfate-reducing bacterium isolated from a deep-sea hydrothermal vent.</title>
        <authorList>
            <person name="Hashimoto Y."/>
            <person name="Tame A."/>
            <person name="Sawayama S."/>
            <person name="Miyazaki J."/>
            <person name="Takai K."/>
            <person name="Nakagawa S."/>
        </authorList>
    </citation>
    <scope>NUCLEOTIDE SEQUENCE</scope>
    <source>
        <strain evidence="1">GF1</strain>
    </source>
</reference>
<organism evidence="1 2">
    <name type="scientific">Desulfolithobacter dissulfuricans</name>
    <dbReference type="NCBI Taxonomy" id="2795293"/>
    <lineage>
        <taxon>Bacteria</taxon>
        <taxon>Pseudomonadati</taxon>
        <taxon>Thermodesulfobacteriota</taxon>
        <taxon>Desulfobulbia</taxon>
        <taxon>Desulfobulbales</taxon>
        <taxon>Desulfobulbaceae</taxon>
        <taxon>Desulfolithobacter</taxon>
    </lineage>
</organism>
<dbReference type="KEGG" id="ddu:GF1_31610"/>
<evidence type="ECO:0000313" key="2">
    <source>
        <dbReference type="Proteomes" id="UP001063350"/>
    </source>
</evidence>
<dbReference type="Proteomes" id="UP001063350">
    <property type="component" value="Chromosome"/>
</dbReference>
<gene>
    <name evidence="1" type="ORF">GF1_31610</name>
</gene>